<protein>
    <submittedName>
        <fullName evidence="3">Uncharacterized protein</fullName>
    </submittedName>
</protein>
<keyword evidence="2" id="KW-0472">Membrane</keyword>
<evidence type="ECO:0000256" key="2">
    <source>
        <dbReference type="SAM" id="Phobius"/>
    </source>
</evidence>
<dbReference type="RefSeq" id="WP_092963360.1">
    <property type="nucleotide sequence ID" value="NZ_FOSQ01000025.1"/>
</dbReference>
<dbReference type="AlphaFoldDB" id="A0A1I4F7H5"/>
<dbReference type="EMBL" id="FOSQ01000025">
    <property type="protein sequence ID" value="SFL13854.1"/>
    <property type="molecule type" value="Genomic_DNA"/>
</dbReference>
<accession>A0A1I4F7H5</accession>
<dbReference type="Proteomes" id="UP000199473">
    <property type="component" value="Unassembled WGS sequence"/>
</dbReference>
<feature type="compositionally biased region" description="Low complexity" evidence="1">
    <location>
        <begin position="1"/>
        <end position="18"/>
    </location>
</feature>
<reference evidence="3 4" key="1">
    <citation type="submission" date="2016-10" db="EMBL/GenBank/DDBJ databases">
        <authorList>
            <person name="de Groot N.N."/>
        </authorList>
    </citation>
    <scope>NUCLEOTIDE SEQUENCE [LARGE SCALE GENOMIC DNA]</scope>
    <source>
        <strain evidence="3 4">DSM 19981</strain>
    </source>
</reference>
<keyword evidence="4" id="KW-1185">Reference proteome</keyword>
<feature type="transmembrane region" description="Helical" evidence="2">
    <location>
        <begin position="106"/>
        <end position="130"/>
    </location>
</feature>
<feature type="transmembrane region" description="Helical" evidence="2">
    <location>
        <begin position="159"/>
        <end position="177"/>
    </location>
</feature>
<evidence type="ECO:0000256" key="1">
    <source>
        <dbReference type="SAM" id="MobiDB-lite"/>
    </source>
</evidence>
<feature type="region of interest" description="Disordered" evidence="1">
    <location>
        <begin position="1"/>
        <end position="35"/>
    </location>
</feature>
<gene>
    <name evidence="3" type="ORF">SAMN02745775_1258</name>
</gene>
<proteinExistence type="predicted"/>
<organism evidence="3 4">
    <name type="scientific">Falsiroseomonas stagni DSM 19981</name>
    <dbReference type="NCBI Taxonomy" id="1123062"/>
    <lineage>
        <taxon>Bacteria</taxon>
        <taxon>Pseudomonadati</taxon>
        <taxon>Pseudomonadota</taxon>
        <taxon>Alphaproteobacteria</taxon>
        <taxon>Acetobacterales</taxon>
        <taxon>Roseomonadaceae</taxon>
        <taxon>Falsiroseomonas</taxon>
    </lineage>
</organism>
<name>A0A1I4F7H5_9PROT</name>
<keyword evidence="2" id="KW-0812">Transmembrane</keyword>
<keyword evidence="2" id="KW-1133">Transmembrane helix</keyword>
<feature type="transmembrane region" description="Helical" evidence="2">
    <location>
        <begin position="56"/>
        <end position="74"/>
    </location>
</feature>
<evidence type="ECO:0000313" key="4">
    <source>
        <dbReference type="Proteomes" id="UP000199473"/>
    </source>
</evidence>
<sequence>MGHVRANPAAAAATPRHASGTGGPPLPQTGVPSAKGAAPAWKPLLDNADPGFSSRWLWFLLLATAGVFIARDGWTMFETGQPRALVEIGLGRIVSASQEWPVLRPAVAMVIGIEHFLAAAWLFWLSIVMLRRVPVPRPSGSEMLVCATRQVRHLRLDRAIGGLLLLGAGAILAAHAAEWITMASRHVPALQNLPPGALIVLAGGIEFHGIQKLLRAAVVYFCPAERCFLVVIADPHNHGINNRLIIGDGSFGGARQICLYHEQVFSVRHDVSHFRGRFLGMGDIVLEVQDAPNGPRRTVIVQAPASIAKTQKIVDTLAGIWRVALRRDQIGILGRGA</sequence>
<dbReference type="STRING" id="1123062.SAMN02745775_1258"/>
<evidence type="ECO:0000313" key="3">
    <source>
        <dbReference type="EMBL" id="SFL13854.1"/>
    </source>
</evidence>